<accession>A0A380T9R4</accession>
<dbReference type="EMBL" id="UIDG01000001">
    <property type="protein sequence ID" value="SUS03393.1"/>
    <property type="molecule type" value="Genomic_DNA"/>
</dbReference>
<feature type="domain" description="Acyclic terpene utilisation N-terminal" evidence="1">
    <location>
        <begin position="88"/>
        <end position="402"/>
    </location>
</feature>
<name>A0A380T9R4_9ZZZZ</name>
<gene>
    <name evidence="2" type="ORF">DF3PB_10145</name>
</gene>
<evidence type="ECO:0000313" key="2">
    <source>
        <dbReference type="EMBL" id="SUS03393.1"/>
    </source>
</evidence>
<reference evidence="2" key="1">
    <citation type="submission" date="2018-07" db="EMBL/GenBank/DDBJ databases">
        <authorList>
            <person name="Quirk P.G."/>
            <person name="Krulwich T.A."/>
        </authorList>
    </citation>
    <scope>NUCLEOTIDE SEQUENCE</scope>
</reference>
<sequence length="462" mass="49043">MIDAPVRIIVPTGSLGAGAVEAEIEYGLSRGAHAIATDAGSTDSGAAYLALGISKNNRGSVRRDLVILMKAAARARIPLIIGTAGQAGGDLNVDWTRDIALEVAAEIGWKPKIALLYSEQDKATLKAKNAAGRIRPLEPAGPLADATIDDCAHIVAVLGPEPYMEALKAGADIIIGGRTTDTAVLACFALLSGAPAGPAWHAAKVAECGAQCTAKTGIGAGALISIDSKGFEVEPLNTANHCDPHSVSAHMLYENSNPFVLIEPGGVLDVTAAAYVQKDSRTVRVEGATWRTQPYTVKLEGASAGRFQTVMLIGIQDPDVLRQIDVFHDAMLATLYERVRKTIGPAAGDFHISLRLYGWNAVSGDKPPPGTPAPREIGVLFVATADTQELASQIAKACNPYFFHFPIDRDKELPSYAFAFTPADIDRGPVYEFRLNHVVETDDPMEMVRTVWLDLASQGARQ</sequence>
<dbReference type="AlphaFoldDB" id="A0A380T9R4"/>
<proteinExistence type="predicted"/>
<evidence type="ECO:0000259" key="1">
    <source>
        <dbReference type="Pfam" id="PF07287"/>
    </source>
</evidence>
<dbReference type="Pfam" id="PF07287">
    <property type="entry name" value="AtuA"/>
    <property type="match status" value="1"/>
</dbReference>
<organism evidence="2">
    <name type="scientific">metagenome</name>
    <dbReference type="NCBI Taxonomy" id="256318"/>
    <lineage>
        <taxon>unclassified sequences</taxon>
        <taxon>metagenomes</taxon>
    </lineage>
</organism>
<dbReference type="InterPro" id="IPR010839">
    <property type="entry name" value="AtuA_N"/>
</dbReference>
<protein>
    <recommendedName>
        <fullName evidence="1">Acyclic terpene utilisation N-terminal domain-containing protein</fullName>
    </recommendedName>
</protein>